<reference evidence="8" key="1">
    <citation type="submission" date="2014-01" db="EMBL/GenBank/DDBJ databases">
        <title>The Genome Sequence of Anopheles farauti FAR1 (V2).</title>
        <authorList>
            <consortium name="The Broad Institute Genomics Platform"/>
            <person name="Neafsey D.E."/>
            <person name="Besansky N."/>
            <person name="Howell P."/>
            <person name="Walton C."/>
            <person name="Young S.K."/>
            <person name="Zeng Q."/>
            <person name="Gargeya S."/>
            <person name="Fitzgerald M."/>
            <person name="Haas B."/>
            <person name="Abouelleil A."/>
            <person name="Allen A.W."/>
            <person name="Alvarado L."/>
            <person name="Arachchi H.M."/>
            <person name="Berlin A.M."/>
            <person name="Chapman S.B."/>
            <person name="Gainer-Dewar J."/>
            <person name="Goldberg J."/>
            <person name="Griggs A."/>
            <person name="Gujja S."/>
            <person name="Hansen M."/>
            <person name="Howarth C."/>
            <person name="Imamovic A."/>
            <person name="Ireland A."/>
            <person name="Larimer J."/>
            <person name="McCowan C."/>
            <person name="Murphy C."/>
            <person name="Pearson M."/>
            <person name="Poon T.W."/>
            <person name="Priest M."/>
            <person name="Roberts A."/>
            <person name="Saif S."/>
            <person name="Shea T."/>
            <person name="Sisk P."/>
            <person name="Sykes S."/>
            <person name="Wortman J."/>
            <person name="Nusbaum C."/>
            <person name="Birren B."/>
        </authorList>
    </citation>
    <scope>NUCLEOTIDE SEQUENCE [LARGE SCALE GENOMIC DNA]</scope>
    <source>
        <strain evidence="8">FAR1</strain>
    </source>
</reference>
<proteinExistence type="inferred from homology"/>
<keyword evidence="3" id="KW-0677">Repeat</keyword>
<evidence type="ECO:0000256" key="3">
    <source>
        <dbReference type="ARBA" id="ARBA00022737"/>
    </source>
</evidence>
<name>A0A182QYW6_9DIPT</name>
<dbReference type="EnsemblMetazoa" id="AFAF019668-RA">
    <property type="protein sequence ID" value="AFAF019668-PA"/>
    <property type="gene ID" value="AFAF019668"/>
</dbReference>
<dbReference type="PANTHER" id="PTHR19858">
    <property type="entry name" value="WD40 REPEAT PROTEIN"/>
    <property type="match status" value="1"/>
</dbReference>
<dbReference type="PROSITE" id="PS50294">
    <property type="entry name" value="WD_REPEATS_REGION"/>
    <property type="match status" value="3"/>
</dbReference>
<dbReference type="InterPro" id="IPR036322">
    <property type="entry name" value="WD40_repeat_dom_sf"/>
</dbReference>
<dbReference type="PROSITE" id="PS50082">
    <property type="entry name" value="WD_REPEATS_2"/>
    <property type="match status" value="3"/>
</dbReference>
<dbReference type="GO" id="GO:0034388">
    <property type="term" value="C:Pwp2p-containing subcomplex of 90S preribosome"/>
    <property type="evidence" value="ECO:0007669"/>
    <property type="project" value="TreeGrafter"/>
</dbReference>
<feature type="compositionally biased region" description="Acidic residues" evidence="5">
    <location>
        <begin position="983"/>
        <end position="998"/>
    </location>
</feature>
<organism evidence="7 8">
    <name type="scientific">Anopheles farauti</name>
    <dbReference type="NCBI Taxonomy" id="69004"/>
    <lineage>
        <taxon>Eukaryota</taxon>
        <taxon>Metazoa</taxon>
        <taxon>Ecdysozoa</taxon>
        <taxon>Arthropoda</taxon>
        <taxon>Hexapoda</taxon>
        <taxon>Insecta</taxon>
        <taxon>Pterygota</taxon>
        <taxon>Neoptera</taxon>
        <taxon>Endopterygota</taxon>
        <taxon>Diptera</taxon>
        <taxon>Nematocera</taxon>
        <taxon>Culicoidea</taxon>
        <taxon>Culicidae</taxon>
        <taxon>Anophelinae</taxon>
        <taxon>Anopheles</taxon>
    </lineage>
</organism>
<dbReference type="GO" id="GO:0000462">
    <property type="term" value="P:maturation of SSU-rRNA from tricistronic rRNA transcript (SSU-rRNA, 5.8S rRNA, LSU-rRNA)"/>
    <property type="evidence" value="ECO:0007669"/>
    <property type="project" value="TreeGrafter"/>
</dbReference>
<evidence type="ECO:0000313" key="7">
    <source>
        <dbReference type="EnsemblMetazoa" id="AFAF019668-PA"/>
    </source>
</evidence>
<feature type="repeat" description="WD" evidence="4">
    <location>
        <begin position="456"/>
        <end position="497"/>
    </location>
</feature>
<dbReference type="InterPro" id="IPR007148">
    <property type="entry name" value="SSU_processome_Utp12"/>
</dbReference>
<dbReference type="InterPro" id="IPR001680">
    <property type="entry name" value="WD40_rpt"/>
</dbReference>
<evidence type="ECO:0000256" key="5">
    <source>
        <dbReference type="SAM" id="MobiDB-lite"/>
    </source>
</evidence>
<dbReference type="Pfam" id="PF04003">
    <property type="entry name" value="Utp12"/>
    <property type="match status" value="1"/>
</dbReference>
<dbReference type="SUPFAM" id="SSF50978">
    <property type="entry name" value="WD40 repeat-like"/>
    <property type="match status" value="2"/>
</dbReference>
<evidence type="ECO:0000259" key="6">
    <source>
        <dbReference type="Pfam" id="PF04003"/>
    </source>
</evidence>
<feature type="repeat" description="WD" evidence="4">
    <location>
        <begin position="414"/>
        <end position="455"/>
    </location>
</feature>
<dbReference type="InterPro" id="IPR019775">
    <property type="entry name" value="WD40_repeat_CS"/>
</dbReference>
<feature type="region of interest" description="Disordered" evidence="5">
    <location>
        <begin position="944"/>
        <end position="998"/>
    </location>
</feature>
<dbReference type="PRINTS" id="PR00320">
    <property type="entry name" value="GPROTEINBRPT"/>
</dbReference>
<evidence type="ECO:0000313" key="8">
    <source>
        <dbReference type="Proteomes" id="UP000075886"/>
    </source>
</evidence>
<dbReference type="GO" id="GO:0032040">
    <property type="term" value="C:small-subunit processome"/>
    <property type="evidence" value="ECO:0007669"/>
    <property type="project" value="TreeGrafter"/>
</dbReference>
<sequence length="998" mass="109895">MKFAYKFNNLLGAVFRRGNLLFTPDGYSVISPVGNRITIFDLKNNKSNTLCLESQYNYTAIDLSPNGCLLVVVNEIGEAQMISMISQTTIHRYKFRGEVSYLRFSPDGRFFAACVGTAVLVFVTPGEASGSYGSFVVHRAFEVGLDDTVFLDWAPNSRVLAIGSRDNTVRLQNVTWLRTFRPFVLGGHRDAIVGCFFEEKTLDVNTISKEGLLMLWECGMEMGDLDRTRDEIAGGGVKAEEEEGEVSGKKKRTGGADDEEQEETFATGNDLEGDGNGGKELQLERLKEAASSIEGQERDEQGKLIVTGKRHPFYYKRLARHYLADAVRAENRHACVTAATYHRQLRILVVAFSTGSFFLYELPDVNLIHSLSISEASIGSVTFNDTGDWLALGVSSLGQLLVWEWQSEQYIMKQQEHSHGMTCLAYAPDGHQLVTGGQDGKVKLWNVTSGFCVVTFTEHTSTVSAVEFSRNKKFLVSASLDGTVRAFDVVRYRNFRTFTSPEPVQFASVAVDFSGELVAAGGQDAFEIYLWSMKLGRLLEVLSGHEGPVVSLAFAPVASSSALVSGSWDQAVRIWDCLESSGAQEAVPLGSDVVCVAFKPDGEEVAVATLNGNITVLHVKTAQQVASIEGRKDMEGSVSQLDLTSAKKNLQGRAFTSICYSADGECLLAGGKSKYVCIYNVKEALLLKKFQITQNRSLDGMDEFINRRKITEFGNMALVEEREELEGGNVKLKLPGAQKGDLAARNVLPEVRVDCVRFSPSGQSFAAVSTEGLLVYALHKGVVFDPYQLSTEVTPRATRNLLHKERNYGGALLMALKLNETSLIQEVIESVPYTDIELVLGALPDQYALRTLQFVAKNVGTSQHIEFYLRWSNLLLTRLGQLDSLLDAQTLVTLHQNINRKYEQLHKICDFNKYTLQVLKNLSLSSAASSKNAALKPARNGKEAVEVLNGRNGTASSEDEDENEWMLIKQSAQLGKSTSGNESSDEDASMDNDDDDDE</sequence>
<feature type="domain" description="Small-subunit processome Utp12" evidence="6">
    <location>
        <begin position="819"/>
        <end position="921"/>
    </location>
</feature>
<evidence type="ECO:0000256" key="2">
    <source>
        <dbReference type="ARBA" id="ARBA00022574"/>
    </source>
</evidence>
<dbReference type="SMART" id="SM00320">
    <property type="entry name" value="WD40"/>
    <property type="match status" value="10"/>
</dbReference>
<dbReference type="AlphaFoldDB" id="A0A182QYW6"/>
<dbReference type="SUPFAM" id="SSF82171">
    <property type="entry name" value="DPP6 N-terminal domain-like"/>
    <property type="match status" value="1"/>
</dbReference>
<evidence type="ECO:0000256" key="4">
    <source>
        <dbReference type="PROSITE-ProRule" id="PRU00221"/>
    </source>
</evidence>
<accession>A0A182QYW6</accession>
<dbReference type="PANTHER" id="PTHR19858:SF0">
    <property type="entry name" value="PERIODIC TRYPTOPHAN PROTEIN 2 HOMOLOG"/>
    <property type="match status" value="1"/>
</dbReference>
<feature type="compositionally biased region" description="Polar residues" evidence="5">
    <location>
        <begin position="970"/>
        <end position="981"/>
    </location>
</feature>
<feature type="repeat" description="WD" evidence="4">
    <location>
        <begin position="542"/>
        <end position="576"/>
    </location>
</feature>
<dbReference type="Proteomes" id="UP000075886">
    <property type="component" value="Unassembled WGS sequence"/>
</dbReference>
<dbReference type="Gene3D" id="2.130.10.10">
    <property type="entry name" value="YVTN repeat-like/Quinoprotein amine dehydrogenase"/>
    <property type="match status" value="3"/>
</dbReference>
<keyword evidence="2 4" id="KW-0853">WD repeat</keyword>
<dbReference type="VEuPathDB" id="VectorBase:AFAF019668"/>
<dbReference type="FunFam" id="2.130.10.10:FF:000499">
    <property type="entry name" value="PWP2, small subunit processome component"/>
    <property type="match status" value="1"/>
</dbReference>
<dbReference type="CDD" id="cd00200">
    <property type="entry name" value="WD40"/>
    <property type="match status" value="1"/>
</dbReference>
<dbReference type="InterPro" id="IPR015943">
    <property type="entry name" value="WD40/YVTN_repeat-like_dom_sf"/>
</dbReference>
<dbReference type="InterPro" id="IPR020472">
    <property type="entry name" value="WD40_PAC1"/>
</dbReference>
<dbReference type="Pfam" id="PF00400">
    <property type="entry name" value="WD40"/>
    <property type="match status" value="4"/>
</dbReference>
<protein>
    <recommendedName>
        <fullName evidence="6">Small-subunit processome Utp12 domain-containing protein</fullName>
    </recommendedName>
</protein>
<dbReference type="GO" id="GO:0000028">
    <property type="term" value="P:ribosomal small subunit assembly"/>
    <property type="evidence" value="ECO:0007669"/>
    <property type="project" value="TreeGrafter"/>
</dbReference>
<keyword evidence="8" id="KW-1185">Reference proteome</keyword>
<evidence type="ECO:0000256" key="1">
    <source>
        <dbReference type="ARBA" id="ARBA00010226"/>
    </source>
</evidence>
<dbReference type="STRING" id="69004.A0A182QYW6"/>
<reference evidence="7" key="2">
    <citation type="submission" date="2020-05" db="UniProtKB">
        <authorList>
            <consortium name="EnsemblMetazoa"/>
        </authorList>
    </citation>
    <scope>IDENTIFICATION</scope>
    <source>
        <strain evidence="7">FAR1</strain>
    </source>
</reference>
<feature type="region of interest" description="Disordered" evidence="5">
    <location>
        <begin position="234"/>
        <end position="278"/>
    </location>
</feature>
<dbReference type="PROSITE" id="PS00678">
    <property type="entry name" value="WD_REPEATS_1"/>
    <property type="match status" value="1"/>
</dbReference>
<comment type="similarity">
    <text evidence="1">Belongs to the WD repeat PWP2 family.</text>
</comment>
<dbReference type="InterPro" id="IPR027145">
    <property type="entry name" value="PWP2"/>
</dbReference>
<dbReference type="EMBL" id="AXCN02001819">
    <property type="status" value="NOT_ANNOTATED_CDS"/>
    <property type="molecule type" value="Genomic_DNA"/>
</dbReference>